<comment type="similarity">
    <text evidence="1">Belongs to the FldB/FldC dehydratase alpha/beta subunit family.</text>
</comment>
<dbReference type="PANTHER" id="PTHR30548:SF4">
    <property type="entry name" value="SUBUNIT OF OXYGEN-SENSITIVE 2-HYDROXYISOCAPROYL-COA DEHYDRATASE"/>
    <property type="match status" value="1"/>
</dbReference>
<gene>
    <name evidence="5" type="ORF">EDC39_103262</name>
</gene>
<keyword evidence="3" id="KW-0408">Iron</keyword>
<organism evidence="5 6">
    <name type="scientific">Geothermobacter ehrlichii</name>
    <dbReference type="NCBI Taxonomy" id="213224"/>
    <lineage>
        <taxon>Bacteria</taxon>
        <taxon>Pseudomonadati</taxon>
        <taxon>Thermodesulfobacteriota</taxon>
        <taxon>Desulfuromonadia</taxon>
        <taxon>Desulfuromonadales</taxon>
        <taxon>Geothermobacteraceae</taxon>
        <taxon>Geothermobacter</taxon>
    </lineage>
</organism>
<evidence type="ECO:0000256" key="1">
    <source>
        <dbReference type="ARBA" id="ARBA00005806"/>
    </source>
</evidence>
<keyword evidence="2" id="KW-0479">Metal-binding</keyword>
<dbReference type="Proteomes" id="UP000324159">
    <property type="component" value="Unassembled WGS sequence"/>
</dbReference>
<dbReference type="InterPro" id="IPR010327">
    <property type="entry name" value="FldB/FldC_alpha/beta"/>
</dbReference>
<dbReference type="OrthoDB" id="9810278at2"/>
<evidence type="ECO:0000256" key="3">
    <source>
        <dbReference type="ARBA" id="ARBA00023004"/>
    </source>
</evidence>
<protein>
    <submittedName>
        <fullName evidence="5">Benzoyl-CoA reductase/2-hydroxyglutaryl-CoA dehydratase subunit BcrC/BadD/HgdB</fullName>
    </submittedName>
</protein>
<reference evidence="5 6" key="1">
    <citation type="submission" date="2019-07" db="EMBL/GenBank/DDBJ databases">
        <title>Genomic Encyclopedia of Type Strains, Phase IV (KMG-IV): sequencing the most valuable type-strain genomes for metagenomic binning, comparative biology and taxonomic classification.</title>
        <authorList>
            <person name="Goeker M."/>
        </authorList>
    </citation>
    <scope>NUCLEOTIDE SEQUENCE [LARGE SCALE GENOMIC DNA]</scope>
    <source>
        <strain evidence="5 6">SS015</strain>
    </source>
</reference>
<dbReference type="GO" id="GO:0046872">
    <property type="term" value="F:metal ion binding"/>
    <property type="evidence" value="ECO:0007669"/>
    <property type="project" value="UniProtKB-KW"/>
</dbReference>
<dbReference type="AlphaFoldDB" id="A0A5D3WN21"/>
<name>A0A5D3WN21_9BACT</name>
<evidence type="ECO:0000256" key="4">
    <source>
        <dbReference type="ARBA" id="ARBA00023014"/>
    </source>
</evidence>
<keyword evidence="6" id="KW-1185">Reference proteome</keyword>
<keyword evidence="4" id="KW-0411">Iron-sulfur</keyword>
<dbReference type="EMBL" id="VNIB01000003">
    <property type="protein sequence ID" value="TYO99416.1"/>
    <property type="molecule type" value="Genomic_DNA"/>
</dbReference>
<evidence type="ECO:0000256" key="2">
    <source>
        <dbReference type="ARBA" id="ARBA00022723"/>
    </source>
</evidence>
<sequence length="418" mass="47261">MAQEKQPARKKIESTGQMMKIMSEYFYDLNAAAASPTRKVAWCTSVGPAELLRAMGFAVHFPENHAAMLGATRMATELIPEANAIGYSPDICSYLTADIGAYRKGISPLSKAYPGIEGPPRPDVLVFNTNQCRDVQDWFSWYAREFDVPCIGITSPKNFTEVSEILVDDVSRQIEALIPTLEEVAGSRLDMERLRETVALSRECTELWRQVLETASATPSPLTFFDGTIHMGPAVVLRGTRQAVDYYRLLLAELEERIASGVGAVDDERYRIYWEGMPVWGRLRQHSEMFAGLRASVLVSTYCSSWIFPDFDPQDPIRSMARAYLSLFIVRSDAYKERYIKQMLEKFRIDGIIYHDAKTCPCNSNNRYGMPQRLENETGIPSLVISGDLNDLRCISDEQTRTNVEAFIEQLEESKRHA</sequence>
<evidence type="ECO:0000313" key="6">
    <source>
        <dbReference type="Proteomes" id="UP000324159"/>
    </source>
</evidence>
<dbReference type="GO" id="GO:0051536">
    <property type="term" value="F:iron-sulfur cluster binding"/>
    <property type="evidence" value="ECO:0007669"/>
    <property type="project" value="UniProtKB-KW"/>
</dbReference>
<proteinExistence type="inferred from homology"/>
<evidence type="ECO:0000313" key="5">
    <source>
        <dbReference type="EMBL" id="TYO99416.1"/>
    </source>
</evidence>
<dbReference type="Pfam" id="PF06050">
    <property type="entry name" value="HGD-D"/>
    <property type="match status" value="1"/>
</dbReference>
<dbReference type="Gene3D" id="3.40.50.11900">
    <property type="match status" value="1"/>
</dbReference>
<dbReference type="RefSeq" id="WP_148895326.1">
    <property type="nucleotide sequence ID" value="NZ_VNIB01000003.1"/>
</dbReference>
<accession>A0A5D3WN21</accession>
<dbReference type="PANTHER" id="PTHR30548">
    <property type="entry name" value="2-HYDROXYGLUTARYL-COA DEHYDRATASE, D-COMPONENT-RELATED"/>
    <property type="match status" value="1"/>
</dbReference>
<dbReference type="Gene3D" id="3.40.50.11890">
    <property type="match status" value="1"/>
</dbReference>
<comment type="caution">
    <text evidence="5">The sequence shown here is derived from an EMBL/GenBank/DDBJ whole genome shotgun (WGS) entry which is preliminary data.</text>
</comment>